<dbReference type="InterPro" id="IPR051453">
    <property type="entry name" value="MBL_Glyoxalase_II"/>
</dbReference>
<keyword evidence="4" id="KW-0862">Zinc</keyword>
<comment type="cofactor">
    <cofactor evidence="1">
        <name>Zn(2+)</name>
        <dbReference type="ChEBI" id="CHEBI:29105"/>
    </cofactor>
</comment>
<name>A0A0K2BL73_9GAMM</name>
<proteinExistence type="predicted"/>
<dbReference type="RefSeq" id="WP_311195360.1">
    <property type="nucleotide sequence ID" value="NZ_CP011787.1"/>
</dbReference>
<evidence type="ECO:0000256" key="1">
    <source>
        <dbReference type="ARBA" id="ARBA00001947"/>
    </source>
</evidence>
<keyword evidence="2" id="KW-0479">Metal-binding</keyword>
<keyword evidence="7" id="KW-1185">Reference proteome</keyword>
<evidence type="ECO:0000256" key="4">
    <source>
        <dbReference type="ARBA" id="ARBA00022833"/>
    </source>
</evidence>
<dbReference type="PATRIC" id="fig|186490.8.peg.337"/>
<dbReference type="KEGG" id="bcig:AB162_356"/>
<feature type="domain" description="Metallo-beta-lactamase" evidence="5">
    <location>
        <begin position="13"/>
        <end position="192"/>
    </location>
</feature>
<evidence type="ECO:0000256" key="2">
    <source>
        <dbReference type="ARBA" id="ARBA00022723"/>
    </source>
</evidence>
<evidence type="ECO:0000313" key="7">
    <source>
        <dbReference type="Proteomes" id="UP000056466"/>
    </source>
</evidence>
<accession>A0A0K2BL73</accession>
<dbReference type="EMBL" id="CP011787">
    <property type="protein sequence ID" value="AKZ65949.1"/>
    <property type="molecule type" value="Genomic_DNA"/>
</dbReference>
<dbReference type="GO" id="GO:0046872">
    <property type="term" value="F:metal ion binding"/>
    <property type="evidence" value="ECO:0007669"/>
    <property type="project" value="UniProtKB-KW"/>
</dbReference>
<protein>
    <submittedName>
        <fullName evidence="6">Putative metal-binding enzyme</fullName>
    </submittedName>
</protein>
<dbReference type="Gene3D" id="3.60.15.10">
    <property type="entry name" value="Ribonuclease Z/Hydroxyacylglutathione hydrolase-like"/>
    <property type="match status" value="1"/>
</dbReference>
<keyword evidence="3" id="KW-0378">Hydrolase</keyword>
<gene>
    <name evidence="6" type="primary">ycbL</name>
    <name evidence="6" type="ORF">AB162_356</name>
</gene>
<dbReference type="InterPro" id="IPR001279">
    <property type="entry name" value="Metallo-B-lactamas"/>
</dbReference>
<evidence type="ECO:0000313" key="6">
    <source>
        <dbReference type="EMBL" id="AKZ65949.1"/>
    </source>
</evidence>
<evidence type="ECO:0000256" key="3">
    <source>
        <dbReference type="ARBA" id="ARBA00022801"/>
    </source>
</evidence>
<dbReference type="AlphaFoldDB" id="A0A0K2BL73"/>
<dbReference type="PANTHER" id="PTHR46233:SF3">
    <property type="entry name" value="HYDROXYACYLGLUTATHIONE HYDROLASE GLOC"/>
    <property type="match status" value="1"/>
</dbReference>
<dbReference type="InterPro" id="IPR036866">
    <property type="entry name" value="RibonucZ/Hydroxyglut_hydro"/>
</dbReference>
<dbReference type="Pfam" id="PF00753">
    <property type="entry name" value="Lactamase_B"/>
    <property type="match status" value="1"/>
</dbReference>
<sequence length="201" mass="22682">MMHYHIITVTDLHQNCSLIWCDQTKEAALVDPGGEALRLCLEIDKFDINLTKIVLTHGHLDHVGASNTLAKHYGVPIIGPHSADKFMLENLPLQCQIFGWPVIYSFLPDSWLANGDIINVGMERYHVLHCPGHSPGHIVLLNKIRKFIIMGDVLFRDSIGRTDLPGGNAQILIDSINNQLLTLADDIIFFARTWVNVHYWL</sequence>
<dbReference type="Proteomes" id="UP000056466">
    <property type="component" value="Chromosome"/>
</dbReference>
<dbReference type="CDD" id="cd07737">
    <property type="entry name" value="YcbL-like_MBL-fold"/>
    <property type="match status" value="1"/>
</dbReference>
<reference evidence="6 7" key="1">
    <citation type="submission" date="2015-06" db="EMBL/GenBank/DDBJ databases">
        <title>Lineage-specific patterns of genome deterioration in obligate symbionts.</title>
        <authorList>
            <person name="Bennett G.M."/>
            <person name="McCutcheon J.P."/>
            <person name="McDonald B.R."/>
            <person name="Moran N.A."/>
        </authorList>
    </citation>
    <scope>NUCLEOTIDE SEQUENCE [LARGE SCALE GENOMIC DNA]</scope>
    <source>
        <strain evidence="6 7">B-GSS</strain>
    </source>
</reference>
<organism evidence="6 7">
    <name type="scientific">Candidatus Palibaumannia cicadellinicola</name>
    <dbReference type="NCBI Taxonomy" id="186490"/>
    <lineage>
        <taxon>Bacteria</taxon>
        <taxon>Pseudomonadati</taxon>
        <taxon>Pseudomonadota</taxon>
        <taxon>Gammaproteobacteria</taxon>
        <taxon>Candidatus Palibaumannia</taxon>
    </lineage>
</organism>
<dbReference type="GO" id="GO:0016787">
    <property type="term" value="F:hydrolase activity"/>
    <property type="evidence" value="ECO:0007669"/>
    <property type="project" value="UniProtKB-KW"/>
</dbReference>
<dbReference type="PANTHER" id="PTHR46233">
    <property type="entry name" value="HYDROXYACYLGLUTATHIONE HYDROLASE GLOC"/>
    <property type="match status" value="1"/>
</dbReference>
<dbReference type="SUPFAM" id="SSF56281">
    <property type="entry name" value="Metallo-hydrolase/oxidoreductase"/>
    <property type="match status" value="1"/>
</dbReference>
<evidence type="ECO:0000259" key="5">
    <source>
        <dbReference type="SMART" id="SM00849"/>
    </source>
</evidence>
<dbReference type="SMART" id="SM00849">
    <property type="entry name" value="Lactamase_B"/>
    <property type="match status" value="1"/>
</dbReference>